<dbReference type="Pfam" id="PF02992">
    <property type="entry name" value="Transposase_21"/>
    <property type="match status" value="1"/>
</dbReference>
<organism evidence="2 3">
    <name type="scientific">Frankliniella fusca</name>
    <dbReference type="NCBI Taxonomy" id="407009"/>
    <lineage>
        <taxon>Eukaryota</taxon>
        <taxon>Metazoa</taxon>
        <taxon>Ecdysozoa</taxon>
        <taxon>Arthropoda</taxon>
        <taxon>Hexapoda</taxon>
        <taxon>Insecta</taxon>
        <taxon>Pterygota</taxon>
        <taxon>Neoptera</taxon>
        <taxon>Paraneoptera</taxon>
        <taxon>Thysanoptera</taxon>
        <taxon>Terebrantia</taxon>
        <taxon>Thripoidea</taxon>
        <taxon>Thripidae</taxon>
        <taxon>Frankliniella</taxon>
    </lineage>
</organism>
<keyword evidence="2" id="KW-0675">Receptor</keyword>
<accession>A0AAE1HPY8</accession>
<evidence type="ECO:0000313" key="3">
    <source>
        <dbReference type="Proteomes" id="UP001219518"/>
    </source>
</evidence>
<reference evidence="2" key="2">
    <citation type="journal article" date="2023" name="BMC Genomics">
        <title>Pest status, molecular evolution, and epigenetic factors derived from the genome assembly of Frankliniella fusca, a thysanopteran phytovirus vector.</title>
        <authorList>
            <person name="Catto M.A."/>
            <person name="Labadie P.E."/>
            <person name="Jacobson A.L."/>
            <person name="Kennedy G.G."/>
            <person name="Srinivasan R."/>
            <person name="Hunt B.G."/>
        </authorList>
    </citation>
    <scope>NUCLEOTIDE SEQUENCE</scope>
    <source>
        <strain evidence="2">PL_HMW_Pooled</strain>
    </source>
</reference>
<feature type="compositionally biased region" description="Basic and acidic residues" evidence="1">
    <location>
        <begin position="38"/>
        <end position="47"/>
    </location>
</feature>
<proteinExistence type="predicted"/>
<dbReference type="InterPro" id="IPR004242">
    <property type="entry name" value="Transposase_21"/>
</dbReference>
<name>A0AAE1HPY8_9NEOP</name>
<feature type="region of interest" description="Disordered" evidence="1">
    <location>
        <begin position="85"/>
        <end position="125"/>
    </location>
</feature>
<feature type="region of interest" description="Disordered" evidence="1">
    <location>
        <begin position="38"/>
        <end position="61"/>
    </location>
</feature>
<dbReference type="PANTHER" id="PTHR46579">
    <property type="entry name" value="F5/8 TYPE C DOMAIN-CONTAINING PROTEIN-RELATED"/>
    <property type="match status" value="1"/>
</dbReference>
<reference evidence="2" key="1">
    <citation type="submission" date="2021-07" db="EMBL/GenBank/DDBJ databases">
        <authorList>
            <person name="Catto M.A."/>
            <person name="Jacobson A."/>
            <person name="Kennedy G."/>
            <person name="Labadie P."/>
            <person name="Hunt B.G."/>
            <person name="Srinivasan R."/>
        </authorList>
    </citation>
    <scope>NUCLEOTIDE SEQUENCE</scope>
    <source>
        <strain evidence="2">PL_HMW_Pooled</strain>
        <tissue evidence="2">Head</tissue>
    </source>
</reference>
<comment type="caution">
    <text evidence="2">The sequence shown here is derived from an EMBL/GenBank/DDBJ whole genome shotgun (WGS) entry which is preliminary data.</text>
</comment>
<keyword evidence="3" id="KW-1185">Reference proteome</keyword>
<feature type="compositionally biased region" description="Low complexity" evidence="1">
    <location>
        <begin position="91"/>
        <end position="106"/>
    </location>
</feature>
<sequence>MKVDLNTKTFLFSLYVLIFTSYFSRLFPLQESEEETHLLSETAHVEDERGEEQNSEGSEVSSLSFTELDHIVNADQFQILQQGHNEDTDSDISLSGDDGSSANSNNQEDSASDHENIEVNASDPPEPFYADVFEILKKKIRSKFSEVIDTPPQISAAELLLNALTLIRTYNFNFSQFEGLMKLLNTIFKTSVVPDTRYKLDILLKSLAGMHYHFVCKYCVDYMGEFDYRSVREVVCKSCKRANSLSNLNNCLFFVMFDLPPQIEVLLSNDIILQKLKRPTELVNNEEPRILRDVYDGKMYQQFILTLDDNPNIHHISFCFGVDGVSLYTSSNTNVWPIFCCILELPPYERAHNLLLAGLWFGKEHVALDVFLKPFADHCKKLSTDGFKINLMNVEILMKGHVLCCCADAPARAGVQCIQQHGGAFSCNWCLHPSPGRLYRPLEELQRRTRAEIIADGTAALALMENVPNFHVNGVKGISPVLTLSSMDIIDGMILEYFHAAAHGVAKTFLNGWLGEDGCDQPFYIGTPTNLEKIDGLLKHIKLPVEARKPTRLLSQLGVWKGRDYENFILYLSPVLQNILPLRYLNHWNLFVQGIHLLLQQELPEINIRKAQELLQRFGRQTEQLYPERSLLYNVHIICEHLAENCDNWGPCWSINGYCFEDGNRILKNKVHANLGISSQVCRSLSFDKSCEILRAYVGTEASQKFQDDLKKKVVQSCVFIHNDRYYGAGKHKFLPSPEERFLFDKEGINVSTFEVKQRLVHEGMENLFSLKKLLLVKLNIKGFLLERKS</sequence>
<protein>
    <submittedName>
        <fullName evidence="2">Vascular endothelial growth factor receptor 2</fullName>
    </submittedName>
</protein>
<evidence type="ECO:0000256" key="1">
    <source>
        <dbReference type="SAM" id="MobiDB-lite"/>
    </source>
</evidence>
<dbReference type="AlphaFoldDB" id="A0AAE1HPY8"/>
<dbReference type="EMBL" id="JAHWGI010001223">
    <property type="protein sequence ID" value="KAK3925243.1"/>
    <property type="molecule type" value="Genomic_DNA"/>
</dbReference>
<gene>
    <name evidence="2" type="ORF">KUF71_002629</name>
</gene>
<dbReference type="PANTHER" id="PTHR46579:SF1">
    <property type="entry name" value="F5_8 TYPE C DOMAIN-CONTAINING PROTEIN"/>
    <property type="match status" value="1"/>
</dbReference>
<dbReference type="Proteomes" id="UP001219518">
    <property type="component" value="Unassembled WGS sequence"/>
</dbReference>
<evidence type="ECO:0000313" key="2">
    <source>
        <dbReference type="EMBL" id="KAK3925243.1"/>
    </source>
</evidence>